<organism evidence="10">
    <name type="scientific">marine sediment metagenome</name>
    <dbReference type="NCBI Taxonomy" id="412755"/>
    <lineage>
        <taxon>unclassified sequences</taxon>
        <taxon>metagenomes</taxon>
        <taxon>ecological metagenomes</taxon>
    </lineage>
</organism>
<dbReference type="GO" id="GO:0016020">
    <property type="term" value="C:membrane"/>
    <property type="evidence" value="ECO:0007669"/>
    <property type="project" value="InterPro"/>
</dbReference>
<dbReference type="Pfam" id="PF03030">
    <property type="entry name" value="H_PPase"/>
    <property type="match status" value="1"/>
</dbReference>
<dbReference type="GO" id="GO:0012505">
    <property type="term" value="C:endomembrane system"/>
    <property type="evidence" value="ECO:0007669"/>
    <property type="project" value="UniProtKB-SubCell"/>
</dbReference>
<feature type="transmembrane region" description="Helical" evidence="9">
    <location>
        <begin position="143"/>
        <end position="165"/>
    </location>
</feature>
<feature type="transmembrane region" description="Helical" evidence="9">
    <location>
        <begin position="172"/>
        <end position="194"/>
    </location>
</feature>
<reference evidence="10" key="1">
    <citation type="journal article" date="2014" name="Front. Microbiol.">
        <title>High frequency of phylogenetically diverse reductive dehalogenase-homologous genes in deep subseafloor sedimentary metagenomes.</title>
        <authorList>
            <person name="Kawai M."/>
            <person name="Futagami T."/>
            <person name="Toyoda A."/>
            <person name="Takaki Y."/>
            <person name="Nishi S."/>
            <person name="Hori S."/>
            <person name="Arai W."/>
            <person name="Tsubouchi T."/>
            <person name="Morono Y."/>
            <person name="Uchiyama I."/>
            <person name="Ito T."/>
            <person name="Fujiyama A."/>
            <person name="Inagaki F."/>
            <person name="Takami H."/>
        </authorList>
    </citation>
    <scope>NUCLEOTIDE SEQUENCE</scope>
    <source>
        <strain evidence="10">Expedition CK06-06</strain>
    </source>
</reference>
<evidence type="ECO:0008006" key="11">
    <source>
        <dbReference type="Google" id="ProtNLM"/>
    </source>
</evidence>
<dbReference type="GO" id="GO:0009678">
    <property type="term" value="F:diphosphate hydrolysis-driven proton transmembrane transporter activity"/>
    <property type="evidence" value="ECO:0007669"/>
    <property type="project" value="InterPro"/>
</dbReference>
<keyword evidence="2" id="KW-0813">Transport</keyword>
<sequence>VMFLMSLFTDSLFCPDVPLSRAGQKTRRITDNLDAVGNITAAIGRGFTIGAGVITTVALFAAYIGGTKLADAELFTPAVLVGLFIGAALPLLFAAWTMGAVTRIANKLVVEVRRQFKEKKGLLTGRAEPDTDRCIDVIARDSLMATVVAGIIAIASPFVVAFTLGVEALGGFLVGAMLVGSVLGMSMSIGGGAWDNAKKWIESHREKGDDMEVAYKAAVVGDMVGDPFKDVSGPAMNILIKLMVTISLVFCSVLCSV</sequence>
<feature type="transmembrane region" description="Helical" evidence="9">
    <location>
        <begin position="235"/>
        <end position="255"/>
    </location>
</feature>
<name>X1BR17_9ZZZZ</name>
<evidence type="ECO:0000256" key="3">
    <source>
        <dbReference type="ARBA" id="ARBA00022692"/>
    </source>
</evidence>
<evidence type="ECO:0000256" key="6">
    <source>
        <dbReference type="ARBA" id="ARBA00022989"/>
    </source>
</evidence>
<gene>
    <name evidence="10" type="ORF">S01H4_39201</name>
</gene>
<protein>
    <recommendedName>
        <fullName evidence="11">Sodium-translocating pyrophosphatase</fullName>
    </recommendedName>
</protein>
<evidence type="ECO:0000256" key="2">
    <source>
        <dbReference type="ARBA" id="ARBA00022448"/>
    </source>
</evidence>
<keyword evidence="7" id="KW-0406">Ion transport</keyword>
<keyword evidence="3 9" id="KW-0812">Transmembrane</keyword>
<comment type="caution">
    <text evidence="10">The sequence shown here is derived from an EMBL/GenBank/DDBJ whole genome shotgun (WGS) entry which is preliminary data.</text>
</comment>
<feature type="non-terminal residue" evidence="10">
    <location>
        <position position="1"/>
    </location>
</feature>
<feature type="transmembrane region" description="Helical" evidence="9">
    <location>
        <begin position="78"/>
        <end position="98"/>
    </location>
</feature>
<accession>X1BR17</accession>
<keyword evidence="6 9" id="KW-1133">Transmembrane helix</keyword>
<evidence type="ECO:0000256" key="9">
    <source>
        <dbReference type="SAM" id="Phobius"/>
    </source>
</evidence>
<evidence type="ECO:0000256" key="1">
    <source>
        <dbReference type="ARBA" id="ARBA00004127"/>
    </source>
</evidence>
<evidence type="ECO:0000256" key="7">
    <source>
        <dbReference type="ARBA" id="ARBA00023065"/>
    </source>
</evidence>
<comment type="subcellular location">
    <subcellularLocation>
        <location evidence="1">Endomembrane system</location>
        <topology evidence="1">Multi-pass membrane protein</topology>
    </subcellularLocation>
</comment>
<dbReference type="EMBL" id="BART01021209">
    <property type="protein sequence ID" value="GAG97480.1"/>
    <property type="molecule type" value="Genomic_DNA"/>
</dbReference>
<dbReference type="PANTHER" id="PTHR31998">
    <property type="entry name" value="K(+)-INSENSITIVE PYROPHOSPHATE-ENERGIZED PROTON PUMP"/>
    <property type="match status" value="1"/>
</dbReference>
<feature type="transmembrane region" description="Helical" evidence="9">
    <location>
        <begin position="46"/>
        <end position="66"/>
    </location>
</feature>
<keyword evidence="8 9" id="KW-0472">Membrane</keyword>
<dbReference type="AlphaFoldDB" id="X1BR17"/>
<keyword evidence="4" id="KW-0460">Magnesium</keyword>
<evidence type="ECO:0000256" key="8">
    <source>
        <dbReference type="ARBA" id="ARBA00023136"/>
    </source>
</evidence>
<dbReference type="InterPro" id="IPR004131">
    <property type="entry name" value="PPase-energised_H-pump"/>
</dbReference>
<dbReference type="GO" id="GO:0004427">
    <property type="term" value="F:inorganic diphosphate phosphatase activity"/>
    <property type="evidence" value="ECO:0007669"/>
    <property type="project" value="InterPro"/>
</dbReference>
<proteinExistence type="predicted"/>
<evidence type="ECO:0000313" key="10">
    <source>
        <dbReference type="EMBL" id="GAG97480.1"/>
    </source>
</evidence>
<keyword evidence="5" id="KW-1278">Translocase</keyword>
<evidence type="ECO:0000256" key="4">
    <source>
        <dbReference type="ARBA" id="ARBA00022842"/>
    </source>
</evidence>
<evidence type="ECO:0000256" key="5">
    <source>
        <dbReference type="ARBA" id="ARBA00022967"/>
    </source>
</evidence>